<sequence length="70" mass="7974">MRNGPTRIAGGRGTGAREGRRRQIRDSKQKHRDSTSGSVRHSSLQDLKCDWRPGGEWRRGCPPHPSSEWH</sequence>
<feature type="compositionally biased region" description="Basic and acidic residues" evidence="1">
    <location>
        <begin position="47"/>
        <end position="59"/>
    </location>
</feature>
<evidence type="ECO:0000313" key="3">
    <source>
        <dbReference type="Proteomes" id="UP001487740"/>
    </source>
</evidence>
<accession>A0AAW0SD44</accession>
<feature type="region of interest" description="Disordered" evidence="1">
    <location>
        <begin position="1"/>
        <end position="70"/>
    </location>
</feature>
<feature type="compositionally biased region" description="Basic residues" evidence="1">
    <location>
        <begin position="19"/>
        <end position="31"/>
    </location>
</feature>
<proteinExistence type="predicted"/>
<gene>
    <name evidence="2" type="ORF">O3P69_010952</name>
</gene>
<organism evidence="2 3">
    <name type="scientific">Scylla paramamosain</name>
    <name type="common">Mud crab</name>
    <dbReference type="NCBI Taxonomy" id="85552"/>
    <lineage>
        <taxon>Eukaryota</taxon>
        <taxon>Metazoa</taxon>
        <taxon>Ecdysozoa</taxon>
        <taxon>Arthropoda</taxon>
        <taxon>Crustacea</taxon>
        <taxon>Multicrustacea</taxon>
        <taxon>Malacostraca</taxon>
        <taxon>Eumalacostraca</taxon>
        <taxon>Eucarida</taxon>
        <taxon>Decapoda</taxon>
        <taxon>Pleocyemata</taxon>
        <taxon>Brachyura</taxon>
        <taxon>Eubrachyura</taxon>
        <taxon>Portunoidea</taxon>
        <taxon>Portunidae</taxon>
        <taxon>Portuninae</taxon>
        <taxon>Scylla</taxon>
    </lineage>
</organism>
<comment type="caution">
    <text evidence="2">The sequence shown here is derived from an EMBL/GenBank/DDBJ whole genome shotgun (WGS) entry which is preliminary data.</text>
</comment>
<keyword evidence="3" id="KW-1185">Reference proteome</keyword>
<name>A0AAW0SD44_SCYPA</name>
<protein>
    <submittedName>
        <fullName evidence="2">Uncharacterized protein</fullName>
    </submittedName>
</protein>
<dbReference type="AlphaFoldDB" id="A0AAW0SD44"/>
<evidence type="ECO:0000313" key="2">
    <source>
        <dbReference type="EMBL" id="KAK8372752.1"/>
    </source>
</evidence>
<evidence type="ECO:0000256" key="1">
    <source>
        <dbReference type="SAM" id="MobiDB-lite"/>
    </source>
</evidence>
<dbReference type="EMBL" id="JARAKH010001600">
    <property type="protein sequence ID" value="KAK8372752.1"/>
    <property type="molecule type" value="Genomic_DNA"/>
</dbReference>
<reference evidence="2 3" key="1">
    <citation type="submission" date="2023-03" db="EMBL/GenBank/DDBJ databases">
        <title>High-quality genome of Scylla paramamosain provides insights in environmental adaptation.</title>
        <authorList>
            <person name="Zhang L."/>
        </authorList>
    </citation>
    <scope>NUCLEOTIDE SEQUENCE [LARGE SCALE GENOMIC DNA]</scope>
    <source>
        <strain evidence="2">LZ_2023a</strain>
        <tissue evidence="2">Muscle</tissue>
    </source>
</reference>
<feature type="compositionally biased region" description="Polar residues" evidence="1">
    <location>
        <begin position="35"/>
        <end position="45"/>
    </location>
</feature>
<dbReference type="Proteomes" id="UP001487740">
    <property type="component" value="Unassembled WGS sequence"/>
</dbReference>